<dbReference type="Proteomes" id="UP000005226">
    <property type="component" value="Chromosome 2"/>
</dbReference>
<keyword evidence="2" id="KW-0732">Signal</keyword>
<dbReference type="SMART" id="SM00409">
    <property type="entry name" value="IG"/>
    <property type="match status" value="2"/>
</dbReference>
<evidence type="ECO:0000256" key="1">
    <source>
        <dbReference type="ARBA" id="ARBA00023157"/>
    </source>
</evidence>
<evidence type="ECO:0000259" key="3">
    <source>
        <dbReference type="PROSITE" id="PS50835"/>
    </source>
</evidence>
<dbReference type="HOGENOM" id="CLU_077975_3_0_1"/>
<dbReference type="InterPro" id="IPR003597">
    <property type="entry name" value="Ig_C1-set"/>
</dbReference>
<evidence type="ECO:0000256" key="2">
    <source>
        <dbReference type="SAM" id="SignalP"/>
    </source>
</evidence>
<proteinExistence type="predicted"/>
<dbReference type="InterPro" id="IPR007110">
    <property type="entry name" value="Ig-like_dom"/>
</dbReference>
<dbReference type="InterPro" id="IPR013106">
    <property type="entry name" value="Ig_V-set"/>
</dbReference>
<organism evidence="4 5">
    <name type="scientific">Takifugu rubripes</name>
    <name type="common">Japanese pufferfish</name>
    <name type="synonym">Fugu rubripes</name>
    <dbReference type="NCBI Taxonomy" id="31033"/>
    <lineage>
        <taxon>Eukaryota</taxon>
        <taxon>Metazoa</taxon>
        <taxon>Chordata</taxon>
        <taxon>Craniata</taxon>
        <taxon>Vertebrata</taxon>
        <taxon>Euteleostomi</taxon>
        <taxon>Actinopterygii</taxon>
        <taxon>Neopterygii</taxon>
        <taxon>Teleostei</taxon>
        <taxon>Neoteleostei</taxon>
        <taxon>Acanthomorphata</taxon>
        <taxon>Eupercaria</taxon>
        <taxon>Tetraodontiformes</taxon>
        <taxon>Tetradontoidea</taxon>
        <taxon>Tetraodontidae</taxon>
        <taxon>Takifugu</taxon>
    </lineage>
</organism>
<evidence type="ECO:0000313" key="4">
    <source>
        <dbReference type="Ensembl" id="ENSTRUP00000008537.3"/>
    </source>
</evidence>
<reference evidence="4" key="2">
    <citation type="submission" date="2025-08" db="UniProtKB">
        <authorList>
            <consortium name="Ensembl"/>
        </authorList>
    </citation>
    <scope>IDENTIFICATION</scope>
</reference>
<name>H2S812_TAKRU</name>
<dbReference type="SUPFAM" id="SSF48726">
    <property type="entry name" value="Immunoglobulin"/>
    <property type="match status" value="2"/>
</dbReference>
<keyword evidence="5" id="KW-1185">Reference proteome</keyword>
<protein>
    <recommendedName>
        <fullName evidence="3">Ig-like domain-containing protein</fullName>
    </recommendedName>
</protein>
<dbReference type="FunFam" id="2.60.40.10:FF:000283">
    <property type="entry name" value="Immunoglobulin kappa constant"/>
    <property type="match status" value="1"/>
</dbReference>
<reference evidence="4 5" key="1">
    <citation type="journal article" date="2011" name="Genome Biol. Evol.">
        <title>Integration of the genetic map and genome assembly of fugu facilitates insights into distinct features of genome evolution in teleosts and mammals.</title>
        <authorList>
            <person name="Kai W."/>
            <person name="Kikuchi K."/>
            <person name="Tohari S."/>
            <person name="Chew A.K."/>
            <person name="Tay A."/>
            <person name="Fujiwara A."/>
            <person name="Hosoya S."/>
            <person name="Suetake H."/>
            <person name="Naruse K."/>
            <person name="Brenner S."/>
            <person name="Suzuki Y."/>
            <person name="Venkatesh B."/>
        </authorList>
    </citation>
    <scope>NUCLEOTIDE SEQUENCE [LARGE SCALE GENOMIC DNA]</scope>
</reference>
<dbReference type="Gene3D" id="2.60.40.10">
    <property type="entry name" value="Immunoglobulins"/>
    <property type="match status" value="2"/>
</dbReference>
<dbReference type="PROSITE" id="PS50835">
    <property type="entry name" value="IG_LIKE"/>
    <property type="match status" value="2"/>
</dbReference>
<dbReference type="Pfam" id="PF07654">
    <property type="entry name" value="C1-set"/>
    <property type="match status" value="1"/>
</dbReference>
<dbReference type="PANTHER" id="PTHR23267">
    <property type="entry name" value="IMMUNOGLOBULIN LIGHT CHAIN"/>
    <property type="match status" value="1"/>
</dbReference>
<dbReference type="InterPro" id="IPR003599">
    <property type="entry name" value="Ig_sub"/>
</dbReference>
<dbReference type="Ensembl" id="ENSTRUT00000008588.3">
    <property type="protein sequence ID" value="ENSTRUP00000008537.3"/>
    <property type="gene ID" value="ENSTRUG00000002551.3"/>
</dbReference>
<keyword evidence="1" id="KW-1015">Disulfide bond</keyword>
<dbReference type="InterPro" id="IPR013783">
    <property type="entry name" value="Ig-like_fold"/>
</dbReference>
<dbReference type="Pfam" id="PF07686">
    <property type="entry name" value="V-set"/>
    <property type="match status" value="1"/>
</dbReference>
<dbReference type="SMART" id="SM00407">
    <property type="entry name" value="IGc1"/>
    <property type="match status" value="1"/>
</dbReference>
<feature type="domain" description="Ig-like" evidence="3">
    <location>
        <begin position="21"/>
        <end position="118"/>
    </location>
</feature>
<feature type="signal peptide" evidence="2">
    <location>
        <begin position="1"/>
        <end position="21"/>
    </location>
</feature>
<reference evidence="4" key="3">
    <citation type="submission" date="2025-09" db="UniProtKB">
        <authorList>
            <consortium name="Ensembl"/>
        </authorList>
    </citation>
    <scope>IDENTIFICATION</scope>
</reference>
<dbReference type="AlphaFoldDB" id="H2S812"/>
<dbReference type="InParanoid" id="H2S812"/>
<accession>H2S812</accession>
<evidence type="ECO:0000313" key="5">
    <source>
        <dbReference type="Proteomes" id="UP000005226"/>
    </source>
</evidence>
<dbReference type="SMART" id="SM00406">
    <property type="entry name" value="IGv"/>
    <property type="match status" value="1"/>
</dbReference>
<dbReference type="GeneTree" id="ENSGT01080000257344"/>
<feature type="chain" id="PRO_5025615353" description="Ig-like domain-containing protein" evidence="2">
    <location>
        <begin position="22"/>
        <end position="245"/>
    </location>
</feature>
<sequence>MTLITILIWTLTCCSFTGCSGQVTVTQPAVITSTPGSTVALTCKTNPAVHSRCYNGQSTSHCMSWYQQKPGQPPQLLVRHVRINHSGTAARFSGSGSSTDFTLTISGVQAQDEAVYYCLGYNSDGTYTFGGGTKLIVDSGVVRPTLTVLPPSPEELQQGSATLVCLASGGSPSQWKLSWKVGGSSTTTPASHSLEVLGSDGRFSWSSTLNLPADQWKKVDSVTCEASLSGQSSVTQTLDPHSCSV</sequence>
<feature type="domain" description="Ig-like" evidence="3">
    <location>
        <begin position="144"/>
        <end position="235"/>
    </location>
</feature>
<dbReference type="InterPro" id="IPR050150">
    <property type="entry name" value="IgV_Light_Chain"/>
</dbReference>
<dbReference type="InterPro" id="IPR036179">
    <property type="entry name" value="Ig-like_dom_sf"/>
</dbReference>